<dbReference type="InterPro" id="IPR020846">
    <property type="entry name" value="MFS_dom"/>
</dbReference>
<dbReference type="EMBL" id="CP034248">
    <property type="protein sequence ID" value="AZK45663.1"/>
    <property type="molecule type" value="Genomic_DNA"/>
</dbReference>
<feature type="transmembrane region" description="Helical" evidence="6">
    <location>
        <begin position="433"/>
        <end position="451"/>
    </location>
</feature>
<reference evidence="8 9" key="1">
    <citation type="submission" date="2018-11" db="EMBL/GenBank/DDBJ databases">
        <title>Genome sequencing of Paenibacillus lentus DSM25539(T).</title>
        <authorList>
            <person name="Kook J.-K."/>
            <person name="Park S.-N."/>
            <person name="Lim Y.K."/>
        </authorList>
    </citation>
    <scope>NUCLEOTIDE SEQUENCE [LARGE SCALE GENOMIC DNA]</scope>
    <source>
        <strain evidence="8 9">DSM 25539</strain>
    </source>
</reference>
<keyword evidence="3 6" id="KW-0812">Transmembrane</keyword>
<feature type="transmembrane region" description="Helical" evidence="6">
    <location>
        <begin position="80"/>
        <end position="99"/>
    </location>
</feature>
<accession>A0A3Q8S9Q2</accession>
<dbReference type="PANTHER" id="PTHR42718">
    <property type="entry name" value="MAJOR FACILITATOR SUPERFAMILY MULTIDRUG TRANSPORTER MFSC"/>
    <property type="match status" value="1"/>
</dbReference>
<dbReference type="GO" id="GO:0022857">
    <property type="term" value="F:transmembrane transporter activity"/>
    <property type="evidence" value="ECO:0007669"/>
    <property type="project" value="InterPro"/>
</dbReference>
<protein>
    <submittedName>
        <fullName evidence="8">MFS transporter</fullName>
    </submittedName>
</protein>
<name>A0A3Q8S9Q2_9BACL</name>
<dbReference type="Gene3D" id="1.20.1250.20">
    <property type="entry name" value="MFS general substrate transporter like domains"/>
    <property type="match status" value="1"/>
</dbReference>
<feature type="transmembrane region" description="Helical" evidence="6">
    <location>
        <begin position="268"/>
        <end position="292"/>
    </location>
</feature>
<dbReference type="PROSITE" id="PS50850">
    <property type="entry name" value="MFS"/>
    <property type="match status" value="1"/>
</dbReference>
<keyword evidence="9" id="KW-1185">Reference proteome</keyword>
<dbReference type="PANTHER" id="PTHR42718:SF35">
    <property type="entry name" value="BLL0718 PROTEIN"/>
    <property type="match status" value="1"/>
</dbReference>
<dbReference type="Proteomes" id="UP000273145">
    <property type="component" value="Chromosome"/>
</dbReference>
<evidence type="ECO:0000256" key="2">
    <source>
        <dbReference type="ARBA" id="ARBA00022448"/>
    </source>
</evidence>
<evidence type="ECO:0000256" key="3">
    <source>
        <dbReference type="ARBA" id="ARBA00022692"/>
    </source>
</evidence>
<evidence type="ECO:0000256" key="1">
    <source>
        <dbReference type="ARBA" id="ARBA00004651"/>
    </source>
</evidence>
<feature type="transmembrane region" description="Helical" evidence="6">
    <location>
        <begin position="225"/>
        <end position="248"/>
    </location>
</feature>
<dbReference type="Gene3D" id="1.20.1720.10">
    <property type="entry name" value="Multidrug resistance protein D"/>
    <property type="match status" value="1"/>
</dbReference>
<feature type="transmembrane region" description="Helical" evidence="6">
    <location>
        <begin position="134"/>
        <end position="151"/>
    </location>
</feature>
<evidence type="ECO:0000256" key="6">
    <source>
        <dbReference type="SAM" id="Phobius"/>
    </source>
</evidence>
<keyword evidence="5 6" id="KW-0472">Membrane</keyword>
<dbReference type="SUPFAM" id="SSF103473">
    <property type="entry name" value="MFS general substrate transporter"/>
    <property type="match status" value="1"/>
</dbReference>
<evidence type="ECO:0000256" key="4">
    <source>
        <dbReference type="ARBA" id="ARBA00022989"/>
    </source>
</evidence>
<proteinExistence type="predicted"/>
<dbReference type="InterPro" id="IPR011701">
    <property type="entry name" value="MFS"/>
</dbReference>
<dbReference type="OrthoDB" id="2412976at2"/>
<sequence>MGQATYRGGRLVSLVATLILCVLAFQLNASMLTPALPSIAASMNVSVDLMSNVSSLFFLASSIGGVVLARWSDFIGRRRALIIVLLTLTVGTILCIFATNLTILLIGRVLQGASGATFQIAYVFLREKLDTKTFGIVLGILTAVNGGVGGFDGYLGGVLSDKYGFQSIFIVILAIVVFTLICVMLVVPKEDSAVTTGKMDWWGSGALSVGLILLTYFVAQGSAVGWFAPITLIFLVGMVISFIVFWYIEKRSASPMIAVQHLRSRQVWPVVTSTLLCLTGIFAVINFTVVLLSQDQEVGFGLDAAMSGLLFLTPAALIGVFAAPISGWLAGRFGWIRMLRLGILVSIAALVAILLFTGSKWIVFSAVALLGITYNGLILTTINGLGVLQSPDEAPSALPGINGAGFGVGASLGIGLVAPFVGQGTLGGYTTAMWVSIIITVLALVSSLLIVPKNGQKV</sequence>
<dbReference type="Pfam" id="PF07690">
    <property type="entry name" value="MFS_1"/>
    <property type="match status" value="1"/>
</dbReference>
<feature type="transmembrane region" description="Helical" evidence="6">
    <location>
        <begin position="304"/>
        <end position="326"/>
    </location>
</feature>
<dbReference type="InterPro" id="IPR036259">
    <property type="entry name" value="MFS_trans_sf"/>
</dbReference>
<feature type="transmembrane region" description="Helical" evidence="6">
    <location>
        <begin position="50"/>
        <end position="68"/>
    </location>
</feature>
<organism evidence="8 9">
    <name type="scientific">Paenibacillus lentus</name>
    <dbReference type="NCBI Taxonomy" id="1338368"/>
    <lineage>
        <taxon>Bacteria</taxon>
        <taxon>Bacillati</taxon>
        <taxon>Bacillota</taxon>
        <taxon>Bacilli</taxon>
        <taxon>Bacillales</taxon>
        <taxon>Paenibacillaceae</taxon>
        <taxon>Paenibacillus</taxon>
    </lineage>
</organism>
<feature type="transmembrane region" description="Helical" evidence="6">
    <location>
        <begin position="163"/>
        <end position="187"/>
    </location>
</feature>
<feature type="transmembrane region" description="Helical" evidence="6">
    <location>
        <begin position="199"/>
        <end position="219"/>
    </location>
</feature>
<keyword evidence="4 6" id="KW-1133">Transmembrane helix</keyword>
<evidence type="ECO:0000259" key="7">
    <source>
        <dbReference type="PROSITE" id="PS50850"/>
    </source>
</evidence>
<evidence type="ECO:0000313" key="8">
    <source>
        <dbReference type="EMBL" id="AZK45663.1"/>
    </source>
</evidence>
<evidence type="ECO:0000313" key="9">
    <source>
        <dbReference type="Proteomes" id="UP000273145"/>
    </source>
</evidence>
<keyword evidence="2" id="KW-0813">Transport</keyword>
<dbReference type="AlphaFoldDB" id="A0A3Q8S9Q2"/>
<feature type="transmembrane region" description="Helical" evidence="6">
    <location>
        <begin position="105"/>
        <end position="125"/>
    </location>
</feature>
<evidence type="ECO:0000256" key="5">
    <source>
        <dbReference type="ARBA" id="ARBA00023136"/>
    </source>
</evidence>
<feature type="domain" description="Major facilitator superfamily (MFS) profile" evidence="7">
    <location>
        <begin position="14"/>
        <end position="455"/>
    </location>
</feature>
<feature type="transmembrane region" description="Helical" evidence="6">
    <location>
        <begin position="362"/>
        <end position="388"/>
    </location>
</feature>
<dbReference type="KEGG" id="plen:EIM92_05130"/>
<feature type="transmembrane region" description="Helical" evidence="6">
    <location>
        <begin position="338"/>
        <end position="356"/>
    </location>
</feature>
<gene>
    <name evidence="8" type="ORF">EIM92_05130</name>
</gene>
<comment type="subcellular location">
    <subcellularLocation>
        <location evidence="1">Cell membrane</location>
        <topology evidence="1">Multi-pass membrane protein</topology>
    </subcellularLocation>
</comment>
<dbReference type="GO" id="GO:0005886">
    <property type="term" value="C:plasma membrane"/>
    <property type="evidence" value="ECO:0007669"/>
    <property type="project" value="UniProtKB-SubCell"/>
</dbReference>
<dbReference type="RefSeq" id="WP_125081761.1">
    <property type="nucleotide sequence ID" value="NZ_CP034248.1"/>
</dbReference>
<feature type="transmembrane region" description="Helical" evidence="6">
    <location>
        <begin position="400"/>
        <end position="421"/>
    </location>
</feature>